<dbReference type="Pfam" id="PF04970">
    <property type="entry name" value="LRAT"/>
    <property type="match status" value="1"/>
</dbReference>
<proteinExistence type="predicted"/>
<dbReference type="Gene3D" id="3.90.1720.10">
    <property type="entry name" value="endopeptidase domain like (from Nostoc punctiforme)"/>
    <property type="match status" value="1"/>
</dbReference>
<reference evidence="3" key="2">
    <citation type="submission" date="2016-06" db="EMBL/GenBank/DDBJ databases">
        <title>The genome of a short-lived fish provides insights into sex chromosome evolution and the genetic control of aging.</title>
        <authorList>
            <person name="Reichwald K."/>
            <person name="Felder M."/>
            <person name="Petzold A."/>
            <person name="Koch P."/>
            <person name="Groth M."/>
            <person name="Platzer M."/>
        </authorList>
    </citation>
    <scope>NUCLEOTIDE SEQUENCE</scope>
    <source>
        <tissue evidence="3">Brain</tissue>
    </source>
</reference>
<feature type="signal peptide" evidence="1">
    <location>
        <begin position="1"/>
        <end position="15"/>
    </location>
</feature>
<keyword evidence="1" id="KW-0732">Signal</keyword>
<gene>
    <name evidence="3" type="primary">Nfu_g_1_011024</name>
</gene>
<accession>A0A1A8V794</accession>
<feature type="chain" id="PRO_5012294640" description="LRAT domain-containing protein" evidence="1">
    <location>
        <begin position="16"/>
        <end position="170"/>
    </location>
</feature>
<name>A0A1A8V794_NOTFU</name>
<protein>
    <recommendedName>
        <fullName evidence="2">LRAT domain-containing protein</fullName>
    </recommendedName>
</protein>
<sequence length="170" mass="19519">KIVILIAVTLMVILATEINEAYQFGDIIAFEGKLYKHYGVYVGTTEFSEKKLDEDYFHFTGTIRSYFLQKISKLPNLGHLSESQPKCVFGSLKNENKHELDNYLDGILYSQDELKKDEKNMKSQIEEKYGATEHALWTNNCEHLATCVMESKILAVWSEACFTLCPESRC</sequence>
<feature type="non-terminal residue" evidence="3">
    <location>
        <position position="1"/>
    </location>
</feature>
<organism evidence="3">
    <name type="scientific">Nothobranchius furzeri</name>
    <name type="common">Turquoise killifish</name>
    <dbReference type="NCBI Taxonomy" id="105023"/>
    <lineage>
        <taxon>Eukaryota</taxon>
        <taxon>Metazoa</taxon>
        <taxon>Chordata</taxon>
        <taxon>Craniata</taxon>
        <taxon>Vertebrata</taxon>
        <taxon>Euteleostomi</taxon>
        <taxon>Actinopterygii</taxon>
        <taxon>Neopterygii</taxon>
        <taxon>Teleostei</taxon>
        <taxon>Neoteleostei</taxon>
        <taxon>Acanthomorphata</taxon>
        <taxon>Ovalentaria</taxon>
        <taxon>Atherinomorphae</taxon>
        <taxon>Cyprinodontiformes</taxon>
        <taxon>Nothobranchiidae</taxon>
        <taxon>Nothobranchius</taxon>
    </lineage>
</organism>
<dbReference type="AlphaFoldDB" id="A0A1A8V794"/>
<reference evidence="3" key="1">
    <citation type="submission" date="2016-05" db="EMBL/GenBank/DDBJ databases">
        <authorList>
            <person name="Lavstsen T."/>
            <person name="Jespersen J.S."/>
        </authorList>
    </citation>
    <scope>NUCLEOTIDE SEQUENCE</scope>
    <source>
        <tissue evidence="3">Brain</tissue>
    </source>
</reference>
<dbReference type="EMBL" id="HAEJ01016122">
    <property type="protein sequence ID" value="SBS56579.1"/>
    <property type="molecule type" value="Transcribed_RNA"/>
</dbReference>
<feature type="domain" description="LRAT" evidence="2">
    <location>
        <begin position="22"/>
        <end position="148"/>
    </location>
</feature>
<evidence type="ECO:0000256" key="1">
    <source>
        <dbReference type="SAM" id="SignalP"/>
    </source>
</evidence>
<evidence type="ECO:0000259" key="2">
    <source>
        <dbReference type="Pfam" id="PF04970"/>
    </source>
</evidence>
<evidence type="ECO:0000313" key="3">
    <source>
        <dbReference type="EMBL" id="SBS56579.1"/>
    </source>
</evidence>
<dbReference type="InterPro" id="IPR007053">
    <property type="entry name" value="LRAT_dom"/>
</dbReference>